<dbReference type="Pfam" id="PF09964">
    <property type="entry name" value="DUF2198"/>
    <property type="match status" value="1"/>
</dbReference>
<dbReference type="EMBL" id="JBHLVO010000019">
    <property type="protein sequence ID" value="MFC0273323.1"/>
    <property type="molecule type" value="Genomic_DNA"/>
</dbReference>
<keyword evidence="3" id="KW-1185">Reference proteome</keyword>
<organism evidence="2 3">
    <name type="scientific">Metabacillus herbersteinensis</name>
    <dbReference type="NCBI Taxonomy" id="283816"/>
    <lineage>
        <taxon>Bacteria</taxon>
        <taxon>Bacillati</taxon>
        <taxon>Bacillota</taxon>
        <taxon>Bacilli</taxon>
        <taxon>Bacillales</taxon>
        <taxon>Bacillaceae</taxon>
        <taxon>Metabacillus</taxon>
    </lineage>
</organism>
<feature type="transmembrane region" description="Helical" evidence="1">
    <location>
        <begin position="49"/>
        <end position="66"/>
    </location>
</feature>
<protein>
    <submittedName>
        <fullName evidence="2">DUF2198 family protein</fullName>
    </submittedName>
</protein>
<keyword evidence="1" id="KW-1133">Transmembrane helix</keyword>
<dbReference type="Proteomes" id="UP001589854">
    <property type="component" value="Unassembled WGS sequence"/>
</dbReference>
<dbReference type="RefSeq" id="WP_378936505.1">
    <property type="nucleotide sequence ID" value="NZ_JBHLVO010000019.1"/>
</dbReference>
<evidence type="ECO:0000256" key="1">
    <source>
        <dbReference type="SAM" id="Phobius"/>
    </source>
</evidence>
<evidence type="ECO:0000313" key="3">
    <source>
        <dbReference type="Proteomes" id="UP001589854"/>
    </source>
</evidence>
<keyword evidence="1" id="KW-0812">Transmembrane</keyword>
<dbReference type="InterPro" id="IPR019242">
    <property type="entry name" value="DUF2198"/>
</dbReference>
<proteinExistence type="predicted"/>
<evidence type="ECO:0000313" key="2">
    <source>
        <dbReference type="EMBL" id="MFC0273323.1"/>
    </source>
</evidence>
<sequence length="78" mass="8816">MIVKLLLALILPFLLVLLFTRVTYNHYVGTLLTIALLLTSYYKGYTDSALLIVLDLLSLTLGFLYARKMGPPKVKEKL</sequence>
<name>A0ABV6GI03_9BACI</name>
<accession>A0ABV6GI03</accession>
<keyword evidence="1" id="KW-0472">Membrane</keyword>
<reference evidence="2 3" key="1">
    <citation type="submission" date="2024-09" db="EMBL/GenBank/DDBJ databases">
        <authorList>
            <person name="Sun Q."/>
            <person name="Mori K."/>
        </authorList>
    </citation>
    <scope>NUCLEOTIDE SEQUENCE [LARGE SCALE GENOMIC DNA]</scope>
    <source>
        <strain evidence="2 3">CCM 7228</strain>
    </source>
</reference>
<comment type="caution">
    <text evidence="2">The sequence shown here is derived from an EMBL/GenBank/DDBJ whole genome shotgun (WGS) entry which is preliminary data.</text>
</comment>
<gene>
    <name evidence="2" type="ORF">ACFFIX_18120</name>
</gene>